<dbReference type="Proteomes" id="UP000477083">
    <property type="component" value="Unassembled WGS sequence"/>
</dbReference>
<keyword evidence="1" id="KW-0378">Hydrolase</keyword>
<dbReference type="PANTHER" id="PTHR37827">
    <property type="entry name" value="TUDOR DOMAIN-CONTAINING PROTEIN"/>
    <property type="match status" value="1"/>
</dbReference>
<gene>
    <name evidence="1" type="ORF">GS660_15105</name>
</gene>
<evidence type="ECO:0000313" key="1">
    <source>
        <dbReference type="EMBL" id="MZQ90424.1"/>
    </source>
</evidence>
<evidence type="ECO:0000313" key="2">
    <source>
        <dbReference type="Proteomes" id="UP000477083"/>
    </source>
</evidence>
<dbReference type="GO" id="GO:0004519">
    <property type="term" value="F:endonuclease activity"/>
    <property type="evidence" value="ECO:0007669"/>
    <property type="project" value="UniProtKB-KW"/>
</dbReference>
<keyword evidence="1" id="KW-0540">Nuclease</keyword>
<sequence length="116" mass="13108">MARKTWVEDEDEAELAGPDPVCALCLRPIPADVPQSMHHLIPKLKGGRNGPTVLLHDICHKEIHATLKESELARNFSTPEALREHPRLQKFAEWVAKRPPEFLSKVPGPPGRRRKD</sequence>
<organism evidence="1 2">
    <name type="scientific">Frigidibacter albus</name>
    <dbReference type="NCBI Taxonomy" id="1465486"/>
    <lineage>
        <taxon>Bacteria</taxon>
        <taxon>Pseudomonadati</taxon>
        <taxon>Pseudomonadota</taxon>
        <taxon>Alphaproteobacteria</taxon>
        <taxon>Rhodobacterales</taxon>
        <taxon>Paracoccaceae</taxon>
        <taxon>Frigidibacter</taxon>
    </lineage>
</organism>
<dbReference type="EMBL" id="WWNR01000010">
    <property type="protein sequence ID" value="MZQ90424.1"/>
    <property type="molecule type" value="Genomic_DNA"/>
</dbReference>
<name>A0A6L8VK64_9RHOB</name>
<dbReference type="AlphaFoldDB" id="A0A6L8VK64"/>
<accession>A0A6L8VK64</accession>
<proteinExistence type="predicted"/>
<keyword evidence="1" id="KW-0255">Endonuclease</keyword>
<reference evidence="1 2" key="1">
    <citation type="submission" date="2020-01" db="EMBL/GenBank/DDBJ databases">
        <title>Frigidibacter albus SP32T (=CGMCC 1.13995T).</title>
        <authorList>
            <person name="Liao X."/>
        </authorList>
    </citation>
    <scope>NUCLEOTIDE SEQUENCE [LARGE SCALE GENOMIC DNA]</scope>
    <source>
        <strain evidence="1 2">SP32</strain>
    </source>
</reference>
<comment type="caution">
    <text evidence="1">The sequence shown here is derived from an EMBL/GenBank/DDBJ whole genome shotgun (WGS) entry which is preliminary data.</text>
</comment>
<dbReference type="PANTHER" id="PTHR37827:SF1">
    <property type="entry name" value="HNH DOMAIN-CONTAINING PROTEIN"/>
    <property type="match status" value="1"/>
</dbReference>
<protein>
    <submittedName>
        <fullName evidence="1">HNH endonuclease</fullName>
    </submittedName>
</protein>
<dbReference type="OrthoDB" id="7667044at2"/>
<dbReference type="RefSeq" id="WP_161347814.1">
    <property type="nucleotide sequence ID" value="NZ_BMGW01000010.1"/>
</dbReference>
<keyword evidence="2" id="KW-1185">Reference proteome</keyword>